<dbReference type="EMBL" id="JAXLQG010000001">
    <property type="protein sequence ID" value="KAK5545493.1"/>
    <property type="molecule type" value="Genomic_DNA"/>
</dbReference>
<reference evidence="2 3" key="1">
    <citation type="submission" date="2023-06" db="EMBL/GenBank/DDBJ databases">
        <title>Black Yeasts Isolated from many extreme environments.</title>
        <authorList>
            <person name="Coleine C."/>
            <person name="Stajich J.E."/>
            <person name="Selbmann L."/>
        </authorList>
    </citation>
    <scope>NUCLEOTIDE SEQUENCE [LARGE SCALE GENOMIC DNA]</scope>
    <source>
        <strain evidence="2 3">CCFEE 5887</strain>
    </source>
</reference>
<feature type="compositionally biased region" description="Pro residues" evidence="1">
    <location>
        <begin position="145"/>
        <end position="155"/>
    </location>
</feature>
<comment type="caution">
    <text evidence="2">The sequence shown here is derived from an EMBL/GenBank/DDBJ whole genome shotgun (WGS) entry which is preliminary data.</text>
</comment>
<evidence type="ECO:0000313" key="2">
    <source>
        <dbReference type="EMBL" id="KAK5545493.1"/>
    </source>
</evidence>
<protein>
    <submittedName>
        <fullName evidence="2">Uncharacterized protein</fullName>
    </submittedName>
</protein>
<evidence type="ECO:0000256" key="1">
    <source>
        <dbReference type="SAM" id="MobiDB-lite"/>
    </source>
</evidence>
<accession>A0AAV9QKU8</accession>
<name>A0AAV9QKU8_9PEZI</name>
<keyword evidence="3" id="KW-1185">Reference proteome</keyword>
<sequence length="155" mass="16767">MREVDSRASAFKPGVVQTLTTSKIVDNLTEFMTTQPVGQQRTHANTSIGPRRLLAVIASLYSSILAEPNPTDPKLYDKCADAIIADDDIITQGAKLSMIHWLEGNQREGTKALLTRPQETTVPPTEDNPVSSGDTALSTQNNPLAPTPFEPVDPV</sequence>
<feature type="compositionally biased region" description="Polar residues" evidence="1">
    <location>
        <begin position="117"/>
        <end position="144"/>
    </location>
</feature>
<proteinExistence type="predicted"/>
<dbReference type="Proteomes" id="UP001345827">
    <property type="component" value="Unassembled WGS sequence"/>
</dbReference>
<gene>
    <name evidence="2" type="ORF">LTR25_000500</name>
</gene>
<evidence type="ECO:0000313" key="3">
    <source>
        <dbReference type="Proteomes" id="UP001345827"/>
    </source>
</evidence>
<organism evidence="2 3">
    <name type="scientific">Vermiconidia calcicola</name>
    <dbReference type="NCBI Taxonomy" id="1690605"/>
    <lineage>
        <taxon>Eukaryota</taxon>
        <taxon>Fungi</taxon>
        <taxon>Dikarya</taxon>
        <taxon>Ascomycota</taxon>
        <taxon>Pezizomycotina</taxon>
        <taxon>Dothideomycetes</taxon>
        <taxon>Dothideomycetidae</taxon>
        <taxon>Mycosphaerellales</taxon>
        <taxon>Extremaceae</taxon>
        <taxon>Vermiconidia</taxon>
    </lineage>
</organism>
<feature type="region of interest" description="Disordered" evidence="1">
    <location>
        <begin position="116"/>
        <end position="155"/>
    </location>
</feature>
<dbReference type="AlphaFoldDB" id="A0AAV9QKU8"/>